<comment type="caution">
    <text evidence="2">The sequence shown here is derived from an EMBL/GenBank/DDBJ whole genome shotgun (WGS) entry which is preliminary data.</text>
</comment>
<evidence type="ECO:0000259" key="1">
    <source>
        <dbReference type="Pfam" id="PF00535"/>
    </source>
</evidence>
<dbReference type="Proteomes" id="UP000179243">
    <property type="component" value="Unassembled WGS sequence"/>
</dbReference>
<proteinExistence type="predicted"/>
<gene>
    <name evidence="2" type="ORF">A2519_14175</name>
</gene>
<protein>
    <recommendedName>
        <fullName evidence="1">Glycosyltransferase 2-like domain-containing protein</fullName>
    </recommendedName>
</protein>
<evidence type="ECO:0000313" key="3">
    <source>
        <dbReference type="Proteomes" id="UP000179243"/>
    </source>
</evidence>
<dbReference type="InterPro" id="IPR029044">
    <property type="entry name" value="Nucleotide-diphossugar_trans"/>
</dbReference>
<dbReference type="GO" id="GO:0016758">
    <property type="term" value="F:hexosyltransferase activity"/>
    <property type="evidence" value="ECO:0007669"/>
    <property type="project" value="UniProtKB-ARBA"/>
</dbReference>
<name>A0A1F7FKM7_UNCRA</name>
<organism evidence="2 3">
    <name type="scientific">Candidatus Raymondbacteria bacterium RIFOXYD12_FULL_49_13</name>
    <dbReference type="NCBI Taxonomy" id="1817890"/>
    <lineage>
        <taxon>Bacteria</taxon>
        <taxon>Raymondiibacteriota</taxon>
    </lineage>
</organism>
<dbReference type="SUPFAM" id="SSF53448">
    <property type="entry name" value="Nucleotide-diphospho-sugar transferases"/>
    <property type="match status" value="1"/>
</dbReference>
<dbReference type="AlphaFoldDB" id="A0A1F7FKM7"/>
<dbReference type="EMBL" id="MFYX01000011">
    <property type="protein sequence ID" value="OGK07269.1"/>
    <property type="molecule type" value="Genomic_DNA"/>
</dbReference>
<dbReference type="Gene3D" id="3.90.550.10">
    <property type="entry name" value="Spore Coat Polysaccharide Biosynthesis Protein SpsA, Chain A"/>
    <property type="match status" value="1"/>
</dbReference>
<sequence length="331" mass="37029">MPLPLVSVVMPVFNGAPFLSQAVLSVLAQTIQDLELIVVNDGSMDTSLAIARDFTDSRVRVIDQVHQGVDAAMNAGLAAAQGGFFARMDCDDISVPERLSSQIEYFSNYPVDLIGGCVQMFSETKELEEGFLKYASWLNGLQTHDEMAQSMFVENPLPSPTLFMRTETVRGLGGYDVGVYPDDYNFTLKCFRAGLRFGKVNQTVLQWRDHAQRLSRTAPELRDQRFFNLKARYFFDMNAHQNRPLVIWGIGRNGKNLCRVFGKAGRNIAGFTAPPEYIKEKSLYDLPVRPFHEYPGAFFIIATAAKGAREEAMAMLSARGLAKTRDFMAFC</sequence>
<dbReference type="Pfam" id="PF00535">
    <property type="entry name" value="Glycos_transf_2"/>
    <property type="match status" value="1"/>
</dbReference>
<feature type="domain" description="Glycosyltransferase 2-like" evidence="1">
    <location>
        <begin position="7"/>
        <end position="125"/>
    </location>
</feature>
<accession>A0A1F7FKM7</accession>
<evidence type="ECO:0000313" key="2">
    <source>
        <dbReference type="EMBL" id="OGK07269.1"/>
    </source>
</evidence>
<reference evidence="2 3" key="1">
    <citation type="journal article" date="2016" name="Nat. Commun.">
        <title>Thousands of microbial genomes shed light on interconnected biogeochemical processes in an aquifer system.</title>
        <authorList>
            <person name="Anantharaman K."/>
            <person name="Brown C.T."/>
            <person name="Hug L.A."/>
            <person name="Sharon I."/>
            <person name="Castelle C.J."/>
            <person name="Probst A.J."/>
            <person name="Thomas B.C."/>
            <person name="Singh A."/>
            <person name="Wilkins M.J."/>
            <person name="Karaoz U."/>
            <person name="Brodie E.L."/>
            <person name="Williams K.H."/>
            <person name="Hubbard S.S."/>
            <person name="Banfield J.F."/>
        </authorList>
    </citation>
    <scope>NUCLEOTIDE SEQUENCE [LARGE SCALE GENOMIC DNA]</scope>
</reference>
<dbReference type="PANTHER" id="PTHR22916:SF3">
    <property type="entry name" value="UDP-GLCNAC:BETAGAL BETA-1,3-N-ACETYLGLUCOSAMINYLTRANSFERASE-LIKE PROTEIN 1"/>
    <property type="match status" value="1"/>
</dbReference>
<dbReference type="PANTHER" id="PTHR22916">
    <property type="entry name" value="GLYCOSYLTRANSFERASE"/>
    <property type="match status" value="1"/>
</dbReference>
<dbReference type="InterPro" id="IPR001173">
    <property type="entry name" value="Glyco_trans_2-like"/>
</dbReference>